<reference evidence="1" key="1">
    <citation type="journal article" date="2020" name="Stud. Mycol.">
        <title>101 Dothideomycetes genomes: a test case for predicting lifestyles and emergence of pathogens.</title>
        <authorList>
            <person name="Haridas S."/>
            <person name="Albert R."/>
            <person name="Binder M."/>
            <person name="Bloem J."/>
            <person name="Labutti K."/>
            <person name="Salamov A."/>
            <person name="Andreopoulos B."/>
            <person name="Baker S."/>
            <person name="Barry K."/>
            <person name="Bills G."/>
            <person name="Bluhm B."/>
            <person name="Cannon C."/>
            <person name="Castanera R."/>
            <person name="Culley D."/>
            <person name="Daum C."/>
            <person name="Ezra D."/>
            <person name="Gonzalez J."/>
            <person name="Henrissat B."/>
            <person name="Kuo A."/>
            <person name="Liang C."/>
            <person name="Lipzen A."/>
            <person name="Lutzoni F."/>
            <person name="Magnuson J."/>
            <person name="Mondo S."/>
            <person name="Nolan M."/>
            <person name="Ohm R."/>
            <person name="Pangilinan J."/>
            <person name="Park H.-J."/>
            <person name="Ramirez L."/>
            <person name="Alfaro M."/>
            <person name="Sun H."/>
            <person name="Tritt A."/>
            <person name="Yoshinaga Y."/>
            <person name="Zwiers L.-H."/>
            <person name="Turgeon B."/>
            <person name="Goodwin S."/>
            <person name="Spatafora J."/>
            <person name="Crous P."/>
            <person name="Grigoriev I."/>
        </authorList>
    </citation>
    <scope>NUCLEOTIDE SEQUENCE</scope>
    <source>
        <strain evidence="1">HMLAC05119</strain>
    </source>
</reference>
<dbReference type="AlphaFoldDB" id="A0A6A5QV59"/>
<protein>
    <recommendedName>
        <fullName evidence="3">F-box domain-containing protein</fullName>
    </recommendedName>
</protein>
<feature type="non-terminal residue" evidence="1">
    <location>
        <position position="198"/>
    </location>
</feature>
<evidence type="ECO:0008006" key="3">
    <source>
        <dbReference type="Google" id="ProtNLM"/>
    </source>
</evidence>
<dbReference type="EMBL" id="ML979133">
    <property type="protein sequence ID" value="KAF1919363.1"/>
    <property type="molecule type" value="Genomic_DNA"/>
</dbReference>
<gene>
    <name evidence="1" type="ORF">BDU57DRAFT_408982</name>
</gene>
<evidence type="ECO:0000313" key="1">
    <source>
        <dbReference type="EMBL" id="KAF1919363.1"/>
    </source>
</evidence>
<sequence length="198" mass="22534">MALPISKPDASLQSMPIEIMTIIIGATNLKHEFILSTDHICSLRSSCRALYLTTFDAFARRFFSTRRHMLSRTSLQCLFDIAQCPQLSTYVKEVVIGPGRINTELDTIMERPRRPMNAANGGQQQWWERRGEAGWQDVLDEQTRFEDSGELEEMLGEAFRMLGSLKNVHIDAYAADMHNDYACWTKTWGVKSILGQIG</sequence>
<proteinExistence type="predicted"/>
<evidence type="ECO:0000313" key="2">
    <source>
        <dbReference type="Proteomes" id="UP000800096"/>
    </source>
</evidence>
<organism evidence="1 2">
    <name type="scientific">Ampelomyces quisqualis</name>
    <name type="common">Powdery mildew agent</name>
    <dbReference type="NCBI Taxonomy" id="50730"/>
    <lineage>
        <taxon>Eukaryota</taxon>
        <taxon>Fungi</taxon>
        <taxon>Dikarya</taxon>
        <taxon>Ascomycota</taxon>
        <taxon>Pezizomycotina</taxon>
        <taxon>Dothideomycetes</taxon>
        <taxon>Pleosporomycetidae</taxon>
        <taxon>Pleosporales</taxon>
        <taxon>Pleosporineae</taxon>
        <taxon>Phaeosphaeriaceae</taxon>
        <taxon>Ampelomyces</taxon>
    </lineage>
</organism>
<dbReference type="Proteomes" id="UP000800096">
    <property type="component" value="Unassembled WGS sequence"/>
</dbReference>
<accession>A0A6A5QV59</accession>
<dbReference type="OrthoDB" id="5279008at2759"/>
<keyword evidence="2" id="KW-1185">Reference proteome</keyword>
<name>A0A6A5QV59_AMPQU</name>